<name>A0A7C8I168_9PLEO</name>
<sequence length="327" mass="36273">MGPAWRIAQPFCLALGPPVNSPEPIWYIGCKVLDGQEKTFYSQTHFDINYPDLAQWTKRIPSAPRACFVTFGEGLSYFAAAPGHGSIWAGIPSDLSDKVQKAFDTPCCVALGKKNAWFVLWPDGYYSWKFYGHYAGLDTILTDAEPRSVSYLAISPYNKQHYFVAFRDRTVKYNFTGCPEWMPLMQEVFAQWHSEIAQLQTYPQPPYASPAPPSPLPLAQQPHWNANAYPAQPISPAGQLSPQSLSPQTLSPQLSSSRPLSTYSNYPLTPPLPSPNPYPYAVLPQPYNGAVEVPGSNMLAPPVVVQKPSSITKKKGLLSRLVEKSKH</sequence>
<protein>
    <submittedName>
        <fullName evidence="2">Uncharacterized protein</fullName>
    </submittedName>
</protein>
<feature type="region of interest" description="Disordered" evidence="1">
    <location>
        <begin position="203"/>
        <end position="222"/>
    </location>
</feature>
<evidence type="ECO:0000313" key="3">
    <source>
        <dbReference type="Proteomes" id="UP000481861"/>
    </source>
</evidence>
<reference evidence="2 3" key="1">
    <citation type="submission" date="2020-01" db="EMBL/GenBank/DDBJ databases">
        <authorList>
            <consortium name="DOE Joint Genome Institute"/>
            <person name="Haridas S."/>
            <person name="Albert R."/>
            <person name="Binder M."/>
            <person name="Bloem J."/>
            <person name="Labutti K."/>
            <person name="Salamov A."/>
            <person name="Andreopoulos B."/>
            <person name="Baker S.E."/>
            <person name="Barry K."/>
            <person name="Bills G."/>
            <person name="Bluhm B.H."/>
            <person name="Cannon C."/>
            <person name="Castanera R."/>
            <person name="Culley D.E."/>
            <person name="Daum C."/>
            <person name="Ezra D."/>
            <person name="Gonzalez J.B."/>
            <person name="Henrissat B."/>
            <person name="Kuo A."/>
            <person name="Liang C."/>
            <person name="Lipzen A."/>
            <person name="Lutzoni F."/>
            <person name="Magnuson J."/>
            <person name="Mondo S."/>
            <person name="Nolan M."/>
            <person name="Ohm R."/>
            <person name="Pangilinan J."/>
            <person name="Park H.-J.H."/>
            <person name="Ramirez L."/>
            <person name="Alfaro M."/>
            <person name="Sun H."/>
            <person name="Tritt A."/>
            <person name="Yoshinaga Y."/>
            <person name="Zwiers L.-H.L."/>
            <person name="Turgeon B.G."/>
            <person name="Goodwin S.B."/>
            <person name="Spatafora J.W."/>
            <person name="Crous P.W."/>
            <person name="Grigoriev I.V."/>
        </authorList>
    </citation>
    <scope>NUCLEOTIDE SEQUENCE [LARGE SCALE GENOMIC DNA]</scope>
    <source>
        <strain evidence="2 3">CBS 611.86</strain>
    </source>
</reference>
<feature type="region of interest" description="Disordered" evidence="1">
    <location>
        <begin position="230"/>
        <end position="268"/>
    </location>
</feature>
<keyword evidence="3" id="KW-1185">Reference proteome</keyword>
<proteinExistence type="predicted"/>
<gene>
    <name evidence="2" type="ORF">BDV95DRAFT_168786</name>
</gene>
<dbReference type="EMBL" id="JAADJZ010000021">
    <property type="protein sequence ID" value="KAF2868048.1"/>
    <property type="molecule type" value="Genomic_DNA"/>
</dbReference>
<dbReference type="OrthoDB" id="4764735at2759"/>
<dbReference type="AlphaFoldDB" id="A0A7C8I168"/>
<evidence type="ECO:0000256" key="1">
    <source>
        <dbReference type="SAM" id="MobiDB-lite"/>
    </source>
</evidence>
<organism evidence="2 3">
    <name type="scientific">Massariosphaeria phaeospora</name>
    <dbReference type="NCBI Taxonomy" id="100035"/>
    <lineage>
        <taxon>Eukaryota</taxon>
        <taxon>Fungi</taxon>
        <taxon>Dikarya</taxon>
        <taxon>Ascomycota</taxon>
        <taxon>Pezizomycotina</taxon>
        <taxon>Dothideomycetes</taxon>
        <taxon>Pleosporomycetidae</taxon>
        <taxon>Pleosporales</taxon>
        <taxon>Pleosporales incertae sedis</taxon>
        <taxon>Massariosphaeria</taxon>
    </lineage>
</organism>
<accession>A0A7C8I168</accession>
<evidence type="ECO:0000313" key="2">
    <source>
        <dbReference type="EMBL" id="KAF2868048.1"/>
    </source>
</evidence>
<dbReference type="Proteomes" id="UP000481861">
    <property type="component" value="Unassembled WGS sequence"/>
</dbReference>
<feature type="compositionally biased region" description="Low complexity" evidence="1">
    <location>
        <begin position="235"/>
        <end position="267"/>
    </location>
</feature>
<feature type="compositionally biased region" description="Pro residues" evidence="1">
    <location>
        <begin position="203"/>
        <end position="216"/>
    </location>
</feature>
<comment type="caution">
    <text evidence="2">The sequence shown here is derived from an EMBL/GenBank/DDBJ whole genome shotgun (WGS) entry which is preliminary data.</text>
</comment>